<evidence type="ECO:0000313" key="1">
    <source>
        <dbReference type="EMBL" id="NYG98510.1"/>
    </source>
</evidence>
<dbReference type="EMBL" id="JACBZY010000001">
    <property type="protein sequence ID" value="NYG98510.1"/>
    <property type="molecule type" value="Genomic_DNA"/>
</dbReference>
<comment type="caution">
    <text evidence="1">The sequence shown here is derived from an EMBL/GenBank/DDBJ whole genome shotgun (WGS) entry which is preliminary data.</text>
</comment>
<keyword evidence="2" id="KW-1185">Reference proteome</keyword>
<organism evidence="1 2">
    <name type="scientific">Schumannella luteola</name>
    <dbReference type="NCBI Taxonomy" id="472059"/>
    <lineage>
        <taxon>Bacteria</taxon>
        <taxon>Bacillati</taxon>
        <taxon>Actinomycetota</taxon>
        <taxon>Actinomycetes</taxon>
        <taxon>Micrococcales</taxon>
        <taxon>Microbacteriaceae</taxon>
        <taxon>Schumannella</taxon>
    </lineage>
</organism>
<sequence>MAEGLALAEGDIFEIDRTAGDRVAVIARGGDDASRVRRLTIEGSSARQREVLIDELIAALIELRDA</sequence>
<dbReference type="AlphaFoldDB" id="A0A852YAX4"/>
<keyword evidence="1" id="KW-0238">DNA-binding</keyword>
<protein>
    <submittedName>
        <fullName evidence="1">Bifunctional DNA-binding transcriptional regulator/antitoxin component of YhaV-PrlF toxin-antitoxin module</fullName>
    </submittedName>
</protein>
<name>A0A852YAX4_9MICO</name>
<dbReference type="RefSeq" id="WP_179566025.1">
    <property type="nucleotide sequence ID" value="NZ_JACBZY010000001.1"/>
</dbReference>
<proteinExistence type="predicted"/>
<evidence type="ECO:0000313" key="2">
    <source>
        <dbReference type="Proteomes" id="UP000553888"/>
    </source>
</evidence>
<gene>
    <name evidence="1" type="ORF">BJ979_001136</name>
</gene>
<reference evidence="1 2" key="1">
    <citation type="submission" date="2020-07" db="EMBL/GenBank/DDBJ databases">
        <title>Sequencing the genomes of 1000 actinobacteria strains.</title>
        <authorList>
            <person name="Klenk H.-P."/>
        </authorList>
    </citation>
    <scope>NUCLEOTIDE SEQUENCE [LARGE SCALE GENOMIC DNA]</scope>
    <source>
        <strain evidence="1 2">DSM 23141</strain>
    </source>
</reference>
<dbReference type="GO" id="GO:0003677">
    <property type="term" value="F:DNA binding"/>
    <property type="evidence" value="ECO:0007669"/>
    <property type="project" value="UniProtKB-KW"/>
</dbReference>
<accession>A0A852YAX4</accession>
<dbReference type="Proteomes" id="UP000553888">
    <property type="component" value="Unassembled WGS sequence"/>
</dbReference>